<dbReference type="GO" id="GO:0006879">
    <property type="term" value="P:intracellular iron ion homeostasis"/>
    <property type="evidence" value="ECO:0007669"/>
    <property type="project" value="UniProtKB-KW"/>
</dbReference>
<dbReference type="InterPro" id="IPR008331">
    <property type="entry name" value="Ferritin_DPS_dom"/>
</dbReference>
<feature type="binding site" evidence="6">
    <location>
        <position position="53"/>
    </location>
    <ligand>
        <name>Fe cation</name>
        <dbReference type="ChEBI" id="CHEBI:24875"/>
        <label>1</label>
    </ligand>
</feature>
<dbReference type="PROSITE" id="PS50905">
    <property type="entry name" value="FERRITIN_LIKE"/>
    <property type="match status" value="1"/>
</dbReference>
<feature type="binding site" evidence="6">
    <location>
        <position position="127"/>
    </location>
    <ligand>
        <name>Fe cation</name>
        <dbReference type="ChEBI" id="CHEBI:24875"/>
        <label>1</label>
    </ligand>
</feature>
<feature type="binding site" evidence="6">
    <location>
        <position position="50"/>
    </location>
    <ligand>
        <name>Fe cation</name>
        <dbReference type="ChEBI" id="CHEBI:24875"/>
        <label>1</label>
    </ligand>
</feature>
<reference evidence="10" key="1">
    <citation type="submission" date="2016-02" db="EMBL/GenBank/DDBJ databases">
        <authorList>
            <person name="Holder M.E."/>
            <person name="Ajami N.J."/>
            <person name="Petrosino J.F."/>
        </authorList>
    </citation>
    <scope>NUCLEOTIDE SEQUENCE [LARGE SCALE GENOMIC DNA]</scope>
    <source>
        <strain evidence="10">DSM 12838</strain>
    </source>
</reference>
<protein>
    <recommendedName>
        <fullName evidence="7">Ferritin</fullName>
        <ecNumber evidence="7">1.16.3.2</ecNumber>
    </recommendedName>
</protein>
<dbReference type="EMBL" id="CP014230">
    <property type="protein sequence ID" value="AMD93692.1"/>
    <property type="molecule type" value="Genomic_DNA"/>
</dbReference>
<dbReference type="InterPro" id="IPR012347">
    <property type="entry name" value="Ferritin-like"/>
</dbReference>
<keyword evidence="10" id="KW-1185">Reference proteome</keyword>
<dbReference type="Proteomes" id="UP000063964">
    <property type="component" value="Chromosome"/>
</dbReference>
<evidence type="ECO:0000256" key="5">
    <source>
        <dbReference type="ARBA" id="ARBA00023004"/>
    </source>
</evidence>
<keyword evidence="2 7" id="KW-0409">Iron storage</keyword>
<dbReference type="PANTHER" id="PTHR11431:SF127">
    <property type="entry name" value="BACTERIAL NON-HEME FERRITIN"/>
    <property type="match status" value="1"/>
</dbReference>
<evidence type="ECO:0000313" key="10">
    <source>
        <dbReference type="Proteomes" id="UP000063964"/>
    </source>
</evidence>
<evidence type="ECO:0000256" key="7">
    <source>
        <dbReference type="RuleBase" id="RU361145"/>
    </source>
</evidence>
<dbReference type="KEGG" id="doa:AXF15_11665"/>
<dbReference type="InterPro" id="IPR041719">
    <property type="entry name" value="Ferritin_prok"/>
</dbReference>
<dbReference type="GO" id="GO:0004322">
    <property type="term" value="F:ferroxidase activity"/>
    <property type="evidence" value="ECO:0007669"/>
    <property type="project" value="TreeGrafter"/>
</dbReference>
<dbReference type="PANTHER" id="PTHR11431">
    <property type="entry name" value="FERRITIN"/>
    <property type="match status" value="1"/>
</dbReference>
<evidence type="ECO:0000256" key="4">
    <source>
        <dbReference type="ARBA" id="ARBA00023002"/>
    </source>
</evidence>
<dbReference type="GO" id="GO:0008199">
    <property type="term" value="F:ferric iron binding"/>
    <property type="evidence" value="ECO:0007669"/>
    <property type="project" value="InterPro"/>
</dbReference>
<evidence type="ECO:0000256" key="6">
    <source>
        <dbReference type="PIRSR" id="PIRSR601519-1"/>
    </source>
</evidence>
<dbReference type="SUPFAM" id="SSF47240">
    <property type="entry name" value="Ferritin-like"/>
    <property type="match status" value="1"/>
</dbReference>
<dbReference type="STRING" id="888061.AXF15_11665"/>
<keyword evidence="4" id="KW-0560">Oxidoreductase</keyword>
<dbReference type="InterPro" id="IPR001519">
    <property type="entry name" value="Ferritin"/>
</dbReference>
<evidence type="ECO:0000256" key="2">
    <source>
        <dbReference type="ARBA" id="ARBA00022434"/>
    </source>
</evidence>
<evidence type="ECO:0000259" key="8">
    <source>
        <dbReference type="PROSITE" id="PS50905"/>
    </source>
</evidence>
<dbReference type="GO" id="GO:0005829">
    <property type="term" value="C:cytosol"/>
    <property type="evidence" value="ECO:0007669"/>
    <property type="project" value="TreeGrafter"/>
</dbReference>
<evidence type="ECO:0000256" key="3">
    <source>
        <dbReference type="ARBA" id="ARBA00022723"/>
    </source>
</evidence>
<accession>A0A0X8JRI6</accession>
<keyword evidence="7" id="KW-0963">Cytoplasm</keyword>
<sequence>MLSPKMEKALNDHLNAEMFSGYLYLAMVAYFQDKNLNGFAHWMTIQNEEENFHAMKFFRYIGGRGGRVCLEAIEKPQSEWKSPLDAMEAALKHEEYISGRVNDLVNLAVEEKDHATASFLRWFVDEQVEEEENVNEVVQKLRLLGNDGGGLFMLDRDMAARVFTPPAE</sequence>
<gene>
    <name evidence="9" type="ORF">AXF15_11665</name>
</gene>
<dbReference type="FunFam" id="1.20.1260.10:FF:000001">
    <property type="entry name" value="Non-heme ferritin"/>
    <property type="match status" value="1"/>
</dbReference>
<dbReference type="OrthoDB" id="9801481at2"/>
<dbReference type="GO" id="GO:0008198">
    <property type="term" value="F:ferrous iron binding"/>
    <property type="evidence" value="ECO:0007669"/>
    <property type="project" value="TreeGrafter"/>
</dbReference>
<evidence type="ECO:0000256" key="1">
    <source>
        <dbReference type="ARBA" id="ARBA00006950"/>
    </source>
</evidence>
<dbReference type="AlphaFoldDB" id="A0A0X8JRI6"/>
<proteinExistence type="inferred from homology"/>
<comment type="similarity">
    <text evidence="1 7">Belongs to the ferritin family. Prokaryotic subfamily.</text>
</comment>
<dbReference type="GO" id="GO:0006826">
    <property type="term" value="P:iron ion transport"/>
    <property type="evidence" value="ECO:0007669"/>
    <property type="project" value="InterPro"/>
</dbReference>
<dbReference type="InterPro" id="IPR009078">
    <property type="entry name" value="Ferritin-like_SF"/>
</dbReference>
<dbReference type="RefSeq" id="WP_066607715.1">
    <property type="nucleotide sequence ID" value="NZ_CP014230.1"/>
</dbReference>
<feature type="binding site" evidence="6">
    <location>
        <position position="94"/>
    </location>
    <ligand>
        <name>Fe cation</name>
        <dbReference type="ChEBI" id="CHEBI:24875"/>
        <label>1</label>
    </ligand>
</feature>
<feature type="binding site" evidence="6">
    <location>
        <position position="17"/>
    </location>
    <ligand>
        <name>Fe cation</name>
        <dbReference type="ChEBI" id="CHEBI:24875"/>
        <label>1</label>
    </ligand>
</feature>
<dbReference type="GO" id="GO:0042802">
    <property type="term" value="F:identical protein binding"/>
    <property type="evidence" value="ECO:0007669"/>
    <property type="project" value="UniProtKB-ARBA"/>
</dbReference>
<dbReference type="Gene3D" id="1.20.1260.10">
    <property type="match status" value="1"/>
</dbReference>
<dbReference type="InterPro" id="IPR009040">
    <property type="entry name" value="Ferritin-like_diiron"/>
</dbReference>
<comment type="subcellular location">
    <subcellularLocation>
        <location evidence="7">Cytoplasm</location>
    </subcellularLocation>
</comment>
<evidence type="ECO:0000313" key="9">
    <source>
        <dbReference type="EMBL" id="AMD93692.1"/>
    </source>
</evidence>
<comment type="catalytic activity">
    <reaction evidence="7">
        <text>4 Fe(2+) + O2 + 6 H2O = 4 iron(III) oxide-hydroxide + 12 H(+)</text>
        <dbReference type="Rhea" id="RHEA:11972"/>
        <dbReference type="ChEBI" id="CHEBI:15377"/>
        <dbReference type="ChEBI" id="CHEBI:15378"/>
        <dbReference type="ChEBI" id="CHEBI:15379"/>
        <dbReference type="ChEBI" id="CHEBI:29033"/>
        <dbReference type="ChEBI" id="CHEBI:78619"/>
        <dbReference type="EC" id="1.16.3.2"/>
    </reaction>
</comment>
<keyword evidence="5 6" id="KW-0408">Iron</keyword>
<dbReference type="Pfam" id="PF00210">
    <property type="entry name" value="Ferritin"/>
    <property type="match status" value="1"/>
</dbReference>
<feature type="domain" description="Ferritin-like diiron" evidence="8">
    <location>
        <begin position="1"/>
        <end position="145"/>
    </location>
</feature>
<dbReference type="CDD" id="cd01055">
    <property type="entry name" value="Nonheme_Ferritin"/>
    <property type="match status" value="1"/>
</dbReference>
<dbReference type="EC" id="1.16.3.2" evidence="7"/>
<organism evidence="9 10">
    <name type="scientific">Desulfomicrobium orale DSM 12838</name>
    <dbReference type="NCBI Taxonomy" id="888061"/>
    <lineage>
        <taxon>Bacteria</taxon>
        <taxon>Pseudomonadati</taxon>
        <taxon>Thermodesulfobacteriota</taxon>
        <taxon>Desulfovibrionia</taxon>
        <taxon>Desulfovibrionales</taxon>
        <taxon>Desulfomicrobiaceae</taxon>
        <taxon>Desulfomicrobium</taxon>
    </lineage>
</organism>
<comment type="function">
    <text evidence="7">Iron-storage protein.</text>
</comment>
<keyword evidence="3 6" id="KW-0479">Metal-binding</keyword>
<name>A0A0X8JRI6_9BACT</name>